<protein>
    <submittedName>
        <fullName evidence="3">Saga complex subunit sgf29</fullName>
    </submittedName>
</protein>
<comment type="caution">
    <text evidence="3">The sequence shown here is derived from an EMBL/GenBank/DDBJ whole genome shotgun (WGS) entry which is preliminary data.</text>
</comment>
<proteinExistence type="predicted"/>
<feature type="region of interest" description="Disordered" evidence="1">
    <location>
        <begin position="1"/>
        <end position="47"/>
    </location>
</feature>
<name>A0AAD9YB70_COLKA</name>
<dbReference type="Proteomes" id="UP001281614">
    <property type="component" value="Unassembled WGS sequence"/>
</dbReference>
<sequence length="181" mass="19775">MNILEPIDSTQPNAESEGPEGNVPDDGQTGSSSGAIGSSAAAAKPKVSFKTGDDVAFKRKNDNPLSPEPPYWWIKGEVAAVVVGGKIRRYKCVQYSLHGGRQEYKTSASDMMRIPSETEELEILEAGAMVLGLYPATKTFLAADVVVTDLERNMVSLNFHGEKDSNYAHEVERRFVPPYRP</sequence>
<reference evidence="3" key="1">
    <citation type="submission" date="2023-02" db="EMBL/GenBank/DDBJ databases">
        <title>Colletotrichum kahawae CIFC_Que2 genome sequencing and assembly.</title>
        <authorList>
            <person name="Baroncelli R."/>
        </authorList>
    </citation>
    <scope>NUCLEOTIDE SEQUENCE</scope>
    <source>
        <strain evidence="3">CIFC_Que2</strain>
    </source>
</reference>
<accession>A0AAD9YB70</accession>
<keyword evidence="4" id="KW-1185">Reference proteome</keyword>
<feature type="compositionally biased region" description="Low complexity" evidence="1">
    <location>
        <begin position="30"/>
        <end position="43"/>
    </location>
</feature>
<dbReference type="Gene3D" id="2.30.30.140">
    <property type="match status" value="1"/>
</dbReference>
<gene>
    <name evidence="3" type="ORF">CKAH01_06201</name>
</gene>
<dbReference type="PROSITE" id="PS51518">
    <property type="entry name" value="SGF29_C"/>
    <property type="match status" value="1"/>
</dbReference>
<dbReference type="Pfam" id="PF07039">
    <property type="entry name" value="SGF29_Tudor"/>
    <property type="match status" value="1"/>
</dbReference>
<dbReference type="EMBL" id="VYYT01000245">
    <property type="protein sequence ID" value="KAK2752960.1"/>
    <property type="molecule type" value="Genomic_DNA"/>
</dbReference>
<evidence type="ECO:0000259" key="2">
    <source>
        <dbReference type="PROSITE" id="PS51518"/>
    </source>
</evidence>
<dbReference type="GO" id="GO:0000124">
    <property type="term" value="C:SAGA complex"/>
    <property type="evidence" value="ECO:0007669"/>
    <property type="project" value="InterPro"/>
</dbReference>
<feature type="domain" description="SGF29 C-terminal" evidence="2">
    <location>
        <begin position="45"/>
        <end position="181"/>
    </location>
</feature>
<dbReference type="PANTHER" id="PTHR21539:SF0">
    <property type="entry name" value="SAGA-ASSOCIATED FACTOR 29"/>
    <property type="match status" value="1"/>
</dbReference>
<dbReference type="PANTHER" id="PTHR21539">
    <property type="entry name" value="SAGA-ASSOCIATED FACTOR 29"/>
    <property type="match status" value="1"/>
</dbReference>
<evidence type="ECO:0000313" key="4">
    <source>
        <dbReference type="Proteomes" id="UP001281614"/>
    </source>
</evidence>
<dbReference type="AlphaFoldDB" id="A0AAD9YB70"/>
<organism evidence="3 4">
    <name type="scientific">Colletotrichum kahawae</name>
    <name type="common">Coffee berry disease fungus</name>
    <dbReference type="NCBI Taxonomy" id="34407"/>
    <lineage>
        <taxon>Eukaryota</taxon>
        <taxon>Fungi</taxon>
        <taxon>Dikarya</taxon>
        <taxon>Ascomycota</taxon>
        <taxon>Pezizomycotina</taxon>
        <taxon>Sordariomycetes</taxon>
        <taxon>Hypocreomycetidae</taxon>
        <taxon>Glomerellales</taxon>
        <taxon>Glomerellaceae</taxon>
        <taxon>Colletotrichum</taxon>
        <taxon>Colletotrichum gloeosporioides species complex</taxon>
    </lineage>
</organism>
<evidence type="ECO:0000313" key="3">
    <source>
        <dbReference type="EMBL" id="KAK2752960.1"/>
    </source>
</evidence>
<dbReference type="InterPro" id="IPR010750">
    <property type="entry name" value="SGF29_tudor-like_dom"/>
</dbReference>
<dbReference type="InterPro" id="IPR037802">
    <property type="entry name" value="SGF29"/>
</dbReference>
<evidence type="ECO:0000256" key="1">
    <source>
        <dbReference type="SAM" id="MobiDB-lite"/>
    </source>
</evidence>